<name>A0ACC6Q1F0_9ACTN</name>
<evidence type="ECO:0000313" key="2">
    <source>
        <dbReference type="Proteomes" id="UP001377168"/>
    </source>
</evidence>
<accession>A0ACC6Q1F0</accession>
<reference evidence="1" key="1">
    <citation type="submission" date="2024-03" db="EMBL/GenBank/DDBJ databases">
        <title>Novel Streptomyces species of biotechnological and ecological value are a feature of Machair soil.</title>
        <authorList>
            <person name="Prole J.R."/>
            <person name="Goodfellow M."/>
            <person name="Allenby N."/>
            <person name="Ward A.C."/>
        </authorList>
    </citation>
    <scope>NUCLEOTIDE SEQUENCE</scope>
    <source>
        <strain evidence="1">MS2.AVA.5</strain>
    </source>
</reference>
<dbReference type="Proteomes" id="UP001377168">
    <property type="component" value="Unassembled WGS sequence"/>
</dbReference>
<proteinExistence type="predicted"/>
<gene>
    <name evidence="1" type="primary">dpdE</name>
    <name evidence="1" type="ORF">WKI67_29145</name>
</gene>
<protein>
    <submittedName>
        <fullName evidence="1">Protein DpdE</fullName>
    </submittedName>
</protein>
<evidence type="ECO:0000313" key="1">
    <source>
        <dbReference type="EMBL" id="MEJ8637441.1"/>
    </source>
</evidence>
<dbReference type="EMBL" id="JBBKAJ010000022">
    <property type="protein sequence ID" value="MEJ8637441.1"/>
    <property type="molecule type" value="Genomic_DNA"/>
</dbReference>
<sequence length="1135" mass="126311">MQLRRRGRCALGRATCTTGGGKTVNQGHMISARQLGTFVRVPGGPGIGKVGEVDAGRIRVDYFESPSATLAQSQWVADHLGQRVVLEREERIWWRSPDGLWNAGRVIQAEPARRSYIVRFPNVDYDLPVPEEHLHVRWDRPVVDPTADLTVRGGSTTPYRDARLPVLKDLVRQRGACADMSTFLSSTVEIFPHQVNAALTVLSDPVQRYLLADEVGLGKTVEAGYVVRQALIDNPEACVVVVSPAALRRQWLSELKDKFHIGDFPEATIVVTSHETPEKWAGYSHADLVVVDEAHALVQEGPDETPYRELCELAHAAERLLLLSATPVTSGYLTNLGLLHLLDPELYSWERRQDFEDRYRMREELANSVYSLDPEYTYVIRDSIDEIRAQVPSSDVRLTQLADEVLDMLDEEDELKSPDEQDEFARRVTELRAHISETYRIHRRVIRNRREAVLQEGSGPDAEALPYEVRGRQRPGLIYSPSTVVEAGGAFVMRWWNSVRDHLENEGLSEQLSQYAMPLAVLTSRAMALPYDAIDALRWRVGADADAGEPAGLSPREQDLLSGVPVLACESFVLAEAERDWPAGGEPSKEDLKHVIRAFLPAMRKARRTVVFCGPGRLAGVLAGQLRSDFPKVVIAEHTRALGVAQAATEVCRWTDHTPGQAVLVVDDTAEDGLNLQAANCVIHLRLPWSPNQLEQRLGRVDRYPGPALPGARGPALQFRLADENGPDGSFTEAWAALLGDGYRVFDRSVSTLQDAIAQSVTRVWTGAVEGGPEGLVAQQETVGAWLGKERDEIRKMDLLESIHVSSRRLRSIPAALTEVELHWLETEKALLAYTDGTSGGIRLPSLDRSLQGAPARRFLINDGSARPLLAPRHWKRVKDRIPDDEIAHAMFNRSRALRSRDARLFRVGNPLVDMLSEAVLSDSLGQSAAFRRIDRGMPPEQEPHPYFGFDFLIEADTSRALKHVKDSADAGRALRRQADRIFPPVIRRVWIESGTNLPVTMEAQLAFLNRPYDKSKGDRNYNSQRASELFEVFGGQKHAVKYVHDAQQEALRFLHKYTDLTAVCQDAQHKALEVAAVLHSQAQARQAAGRLLRDTESLVTDAQVLTSLAEGLSQPVVRVVAAACLVRQGLERAY</sequence>
<comment type="caution">
    <text evidence="1">The sequence shown here is derived from an EMBL/GenBank/DDBJ whole genome shotgun (WGS) entry which is preliminary data.</text>
</comment>
<organism evidence="1 2">
    <name type="scientific">Streptomyces achmelvichensis</name>
    <dbReference type="NCBI Taxonomy" id="3134111"/>
    <lineage>
        <taxon>Bacteria</taxon>
        <taxon>Bacillati</taxon>
        <taxon>Actinomycetota</taxon>
        <taxon>Actinomycetes</taxon>
        <taxon>Kitasatosporales</taxon>
        <taxon>Streptomycetaceae</taxon>
        <taxon>Streptomyces</taxon>
    </lineage>
</organism>
<keyword evidence="2" id="KW-1185">Reference proteome</keyword>